<evidence type="ECO:0000313" key="8">
    <source>
        <dbReference type="EMBL" id="VVC44501.1"/>
    </source>
</evidence>
<evidence type="ECO:0000256" key="3">
    <source>
        <dbReference type="ARBA" id="ARBA00011738"/>
    </source>
</evidence>
<dbReference type="Pfam" id="PF00155">
    <property type="entry name" value="Aminotran_1_2"/>
    <property type="match status" value="1"/>
</dbReference>
<name>A0A5E4NL74_9HEMI</name>
<organism evidence="8 9">
    <name type="scientific">Cinara cedri</name>
    <dbReference type="NCBI Taxonomy" id="506608"/>
    <lineage>
        <taxon>Eukaryota</taxon>
        <taxon>Metazoa</taxon>
        <taxon>Ecdysozoa</taxon>
        <taxon>Arthropoda</taxon>
        <taxon>Hexapoda</taxon>
        <taxon>Insecta</taxon>
        <taxon>Pterygota</taxon>
        <taxon>Neoptera</taxon>
        <taxon>Paraneoptera</taxon>
        <taxon>Hemiptera</taxon>
        <taxon>Sternorrhyncha</taxon>
        <taxon>Aphidomorpha</taxon>
        <taxon>Aphidoidea</taxon>
        <taxon>Aphididae</taxon>
        <taxon>Lachninae</taxon>
        <taxon>Cinara</taxon>
    </lineage>
</organism>
<evidence type="ECO:0000256" key="5">
    <source>
        <dbReference type="ARBA" id="ARBA00022679"/>
    </source>
</evidence>
<dbReference type="AlphaFoldDB" id="A0A5E4NL74"/>
<sequence>MRVHLKQNYIRICQIGYRHDYKTVSVKYSNMIQNNKTYPVPEGNEYAGNSPINSTIPEQYNNIPEPSSPGTINNQNSTVPLDYTRFINEISSKRRPSQLREIYNLVQNLPSHSIKLGVGVPNVETFPFQNISVKLTTGENIQIQGDELSEALQYLPSKGYKPLLNVLEEIQDCFHGSQNWQNRTIMITSGGQEGLSLAVDMCLNRGDPIILPDPIYTGAIDLFIPYDPDIISIKQDSCGVIVEEIEKQLTERKKNKQPMPKLIYLNPTASNPAGTTLPTHRKREIYRLACEHNMLILEDDPYYYLHFEKEDPVSFLSMDTEDRVLRSDSFSKIMSSGIRVGFMTGPTALLRRMELQVQTSTIHTSSVMQVMIYKLLSQWGKDGLTSHFMHVRKFYKQKRDHMMIAVKNHLGGLAEWSEPTGGMFLWLKIIGLDDTKRLVTSRCLDKLVILAPGYALSVDPVKPSPYIRLSYSLASPDQVDRGISLLAEAIREERQLLE</sequence>
<dbReference type="Proteomes" id="UP000325440">
    <property type="component" value="Unassembled WGS sequence"/>
</dbReference>
<dbReference type="InterPro" id="IPR050859">
    <property type="entry name" value="Class-I_PLP-dep_aminotransf"/>
</dbReference>
<comment type="similarity">
    <text evidence="2">Belongs to the class-I pyridoxal-phosphate-dependent aminotransferase family.</text>
</comment>
<evidence type="ECO:0000256" key="1">
    <source>
        <dbReference type="ARBA" id="ARBA00001933"/>
    </source>
</evidence>
<dbReference type="FunFam" id="3.90.1150.10:FF:000166">
    <property type="entry name" value="Kynurenine/alpha-aminoadipate aminotransferase, mitochondrial"/>
    <property type="match status" value="1"/>
</dbReference>
<keyword evidence="9" id="KW-1185">Reference proteome</keyword>
<keyword evidence="6" id="KW-0663">Pyridoxal phosphate</keyword>
<evidence type="ECO:0000256" key="4">
    <source>
        <dbReference type="ARBA" id="ARBA00022576"/>
    </source>
</evidence>
<evidence type="ECO:0000256" key="2">
    <source>
        <dbReference type="ARBA" id="ARBA00007441"/>
    </source>
</evidence>
<comment type="cofactor">
    <cofactor evidence="1">
        <name>pyridoxal 5'-phosphate</name>
        <dbReference type="ChEBI" id="CHEBI:597326"/>
    </cofactor>
</comment>
<dbReference type="EMBL" id="CABPRJ010002381">
    <property type="protein sequence ID" value="VVC44501.1"/>
    <property type="molecule type" value="Genomic_DNA"/>
</dbReference>
<keyword evidence="5 8" id="KW-0808">Transferase</keyword>
<gene>
    <name evidence="8" type="ORF">CINCED_3A019470</name>
</gene>
<dbReference type="InterPro" id="IPR015422">
    <property type="entry name" value="PyrdxlP-dep_Trfase_small"/>
</dbReference>
<dbReference type="CDD" id="cd00609">
    <property type="entry name" value="AAT_like"/>
    <property type="match status" value="1"/>
</dbReference>
<feature type="domain" description="Aminotransferase class I/classII large" evidence="7">
    <location>
        <begin position="146"/>
        <end position="483"/>
    </location>
</feature>
<dbReference type="Gene3D" id="3.40.640.10">
    <property type="entry name" value="Type I PLP-dependent aspartate aminotransferase-like (Major domain)"/>
    <property type="match status" value="1"/>
</dbReference>
<dbReference type="GO" id="GO:0030170">
    <property type="term" value="F:pyridoxal phosphate binding"/>
    <property type="evidence" value="ECO:0007669"/>
    <property type="project" value="InterPro"/>
</dbReference>
<comment type="subunit">
    <text evidence="3">Homodimer.</text>
</comment>
<dbReference type="SUPFAM" id="SSF53383">
    <property type="entry name" value="PLP-dependent transferases"/>
    <property type="match status" value="1"/>
</dbReference>
<dbReference type="GO" id="GO:1901605">
    <property type="term" value="P:alpha-amino acid metabolic process"/>
    <property type="evidence" value="ECO:0007669"/>
    <property type="project" value="TreeGrafter"/>
</dbReference>
<evidence type="ECO:0000313" key="9">
    <source>
        <dbReference type="Proteomes" id="UP000325440"/>
    </source>
</evidence>
<dbReference type="Gene3D" id="3.90.1150.10">
    <property type="entry name" value="Aspartate Aminotransferase, domain 1"/>
    <property type="match status" value="1"/>
</dbReference>
<dbReference type="PANTHER" id="PTHR42790:SF19">
    <property type="entry name" value="KYNURENINE_ALPHA-AMINOADIPATE AMINOTRANSFERASE, MITOCHONDRIAL"/>
    <property type="match status" value="1"/>
</dbReference>
<evidence type="ECO:0000256" key="6">
    <source>
        <dbReference type="ARBA" id="ARBA00022898"/>
    </source>
</evidence>
<dbReference type="GO" id="GO:0016212">
    <property type="term" value="F:kynurenine-oxoglutarate transaminase activity"/>
    <property type="evidence" value="ECO:0007669"/>
    <property type="project" value="TreeGrafter"/>
</dbReference>
<accession>A0A5E4NL74</accession>
<dbReference type="InterPro" id="IPR015421">
    <property type="entry name" value="PyrdxlP-dep_Trfase_major"/>
</dbReference>
<evidence type="ECO:0000259" key="7">
    <source>
        <dbReference type="Pfam" id="PF00155"/>
    </source>
</evidence>
<dbReference type="PANTHER" id="PTHR42790">
    <property type="entry name" value="AMINOTRANSFERASE"/>
    <property type="match status" value="1"/>
</dbReference>
<proteinExistence type="inferred from homology"/>
<dbReference type="OrthoDB" id="691673at2759"/>
<reference evidence="8 9" key="1">
    <citation type="submission" date="2019-08" db="EMBL/GenBank/DDBJ databases">
        <authorList>
            <person name="Alioto T."/>
            <person name="Alioto T."/>
            <person name="Gomez Garrido J."/>
        </authorList>
    </citation>
    <scope>NUCLEOTIDE SEQUENCE [LARGE SCALE GENOMIC DNA]</scope>
</reference>
<dbReference type="FunFam" id="3.40.640.10:FF:000053">
    <property type="entry name" value="Aminotransferase, class I"/>
    <property type="match status" value="1"/>
</dbReference>
<dbReference type="InterPro" id="IPR004839">
    <property type="entry name" value="Aminotransferase_I/II_large"/>
</dbReference>
<protein>
    <submittedName>
        <fullName evidence="8">Pyridoxal phosphate-dependent transferase, subdomain 2,Aminotransferase, class I/classII,Pyridoxal</fullName>
    </submittedName>
</protein>
<dbReference type="InterPro" id="IPR015424">
    <property type="entry name" value="PyrdxlP-dep_Trfase"/>
</dbReference>
<keyword evidence="4 8" id="KW-0032">Aminotransferase</keyword>